<accession>E9GYK6</accession>
<gene>
    <name evidence="2" type="ORF">DAPPUDRAFT_250448</name>
</gene>
<sequence>MIQDSDNDKDGFVNYQEYKRVRRPDGARELTCYEDRTLVILLRDILTYFRT</sequence>
<dbReference type="GO" id="GO:0005509">
    <property type="term" value="F:calcium ion binding"/>
    <property type="evidence" value="ECO:0007669"/>
    <property type="project" value="InterPro"/>
</dbReference>
<evidence type="ECO:0000259" key="1">
    <source>
        <dbReference type="PROSITE" id="PS50222"/>
    </source>
</evidence>
<feature type="domain" description="EF-hand" evidence="1">
    <location>
        <begin position="1"/>
        <end position="28"/>
    </location>
</feature>
<dbReference type="Proteomes" id="UP000000305">
    <property type="component" value="Unassembled WGS sequence"/>
</dbReference>
<organism evidence="2 3">
    <name type="scientific">Daphnia pulex</name>
    <name type="common">Water flea</name>
    <dbReference type="NCBI Taxonomy" id="6669"/>
    <lineage>
        <taxon>Eukaryota</taxon>
        <taxon>Metazoa</taxon>
        <taxon>Ecdysozoa</taxon>
        <taxon>Arthropoda</taxon>
        <taxon>Crustacea</taxon>
        <taxon>Branchiopoda</taxon>
        <taxon>Diplostraca</taxon>
        <taxon>Cladocera</taxon>
        <taxon>Anomopoda</taxon>
        <taxon>Daphniidae</taxon>
        <taxon>Daphnia</taxon>
    </lineage>
</organism>
<name>E9GYK6_DAPPU</name>
<dbReference type="KEGG" id="dpx:DAPPUDRAFT_250448"/>
<dbReference type="InterPro" id="IPR018247">
    <property type="entry name" value="EF_Hand_1_Ca_BS"/>
</dbReference>
<dbReference type="PROSITE" id="PS50222">
    <property type="entry name" value="EF_HAND_2"/>
    <property type="match status" value="1"/>
</dbReference>
<dbReference type="HOGENOM" id="CLU_3108514_0_0_1"/>
<keyword evidence="3" id="KW-1185">Reference proteome</keyword>
<dbReference type="InParanoid" id="E9GYK6"/>
<dbReference type="InterPro" id="IPR002048">
    <property type="entry name" value="EF_hand_dom"/>
</dbReference>
<evidence type="ECO:0000313" key="2">
    <source>
        <dbReference type="EMBL" id="EFX75469.1"/>
    </source>
</evidence>
<evidence type="ECO:0000313" key="3">
    <source>
        <dbReference type="Proteomes" id="UP000000305"/>
    </source>
</evidence>
<reference evidence="2 3" key="1">
    <citation type="journal article" date="2011" name="Science">
        <title>The ecoresponsive genome of Daphnia pulex.</title>
        <authorList>
            <person name="Colbourne J.K."/>
            <person name="Pfrender M.E."/>
            <person name="Gilbert D."/>
            <person name="Thomas W.K."/>
            <person name="Tucker A."/>
            <person name="Oakley T.H."/>
            <person name="Tokishita S."/>
            <person name="Aerts A."/>
            <person name="Arnold G.J."/>
            <person name="Basu M.K."/>
            <person name="Bauer D.J."/>
            <person name="Caceres C.E."/>
            <person name="Carmel L."/>
            <person name="Casola C."/>
            <person name="Choi J.H."/>
            <person name="Detter J.C."/>
            <person name="Dong Q."/>
            <person name="Dusheyko S."/>
            <person name="Eads B.D."/>
            <person name="Frohlich T."/>
            <person name="Geiler-Samerotte K.A."/>
            <person name="Gerlach D."/>
            <person name="Hatcher P."/>
            <person name="Jogdeo S."/>
            <person name="Krijgsveld J."/>
            <person name="Kriventseva E.V."/>
            <person name="Kultz D."/>
            <person name="Laforsch C."/>
            <person name="Lindquist E."/>
            <person name="Lopez J."/>
            <person name="Manak J.R."/>
            <person name="Muller J."/>
            <person name="Pangilinan J."/>
            <person name="Patwardhan R.P."/>
            <person name="Pitluck S."/>
            <person name="Pritham E.J."/>
            <person name="Rechtsteiner A."/>
            <person name="Rho M."/>
            <person name="Rogozin I.B."/>
            <person name="Sakarya O."/>
            <person name="Salamov A."/>
            <person name="Schaack S."/>
            <person name="Shapiro H."/>
            <person name="Shiga Y."/>
            <person name="Skalitzky C."/>
            <person name="Smith Z."/>
            <person name="Souvorov A."/>
            <person name="Sung W."/>
            <person name="Tang Z."/>
            <person name="Tsuchiya D."/>
            <person name="Tu H."/>
            <person name="Vos H."/>
            <person name="Wang M."/>
            <person name="Wolf Y.I."/>
            <person name="Yamagata H."/>
            <person name="Yamada T."/>
            <person name="Ye Y."/>
            <person name="Shaw J.R."/>
            <person name="Andrews J."/>
            <person name="Crease T.J."/>
            <person name="Tang H."/>
            <person name="Lucas S.M."/>
            <person name="Robertson H.M."/>
            <person name="Bork P."/>
            <person name="Koonin E.V."/>
            <person name="Zdobnov E.M."/>
            <person name="Grigoriev I.V."/>
            <person name="Lynch M."/>
            <person name="Boore J.L."/>
        </authorList>
    </citation>
    <scope>NUCLEOTIDE SEQUENCE [LARGE SCALE GENOMIC DNA]</scope>
</reference>
<dbReference type="AlphaFoldDB" id="E9GYK6"/>
<protein>
    <recommendedName>
        <fullName evidence="1">EF-hand domain-containing protein</fullName>
    </recommendedName>
</protein>
<dbReference type="PROSITE" id="PS00018">
    <property type="entry name" value="EF_HAND_1"/>
    <property type="match status" value="1"/>
</dbReference>
<dbReference type="EMBL" id="GL732575">
    <property type="protein sequence ID" value="EFX75469.1"/>
    <property type="molecule type" value="Genomic_DNA"/>
</dbReference>
<proteinExistence type="predicted"/>